<reference evidence="2 3" key="1">
    <citation type="submission" date="2020-01" db="EMBL/GenBank/DDBJ databases">
        <title>Identification and distribution of gene clusters putatively required for synthesis of sphingolipid metabolism inhibitors in phylogenetically diverse species of the filamentous fungus Fusarium.</title>
        <authorList>
            <person name="Kim H.-S."/>
            <person name="Busman M."/>
            <person name="Brown D.W."/>
            <person name="Divon H."/>
            <person name="Uhlig S."/>
            <person name="Proctor R.H."/>
        </authorList>
    </citation>
    <scope>NUCLEOTIDE SEQUENCE [LARGE SCALE GENOMIC DNA]</scope>
    <source>
        <strain evidence="2 3">NRRL 20459</strain>
    </source>
</reference>
<sequence>MNLARDHDHHYLILSDYGSITRYRHLRGHVSDENGEEPQTTLPRLTSLDRCPDRQNHGPIVPLPGSPPLARAIIESSSRPTSKVISRKASARAPSASCVPSVSRVYDRFSSPITLSKPTMSQDNEIGDGITGVVLPSALLQQAAT</sequence>
<organism evidence="2 3">
    <name type="scientific">Fusarium albosuccineum</name>
    <dbReference type="NCBI Taxonomy" id="1237068"/>
    <lineage>
        <taxon>Eukaryota</taxon>
        <taxon>Fungi</taxon>
        <taxon>Dikarya</taxon>
        <taxon>Ascomycota</taxon>
        <taxon>Pezizomycotina</taxon>
        <taxon>Sordariomycetes</taxon>
        <taxon>Hypocreomycetidae</taxon>
        <taxon>Hypocreales</taxon>
        <taxon>Nectriaceae</taxon>
        <taxon>Fusarium</taxon>
        <taxon>Fusarium decemcellulare species complex</taxon>
    </lineage>
</organism>
<comment type="caution">
    <text evidence="2">The sequence shown here is derived from an EMBL/GenBank/DDBJ whole genome shotgun (WGS) entry which is preliminary data.</text>
</comment>
<name>A0A8H4L8B2_9HYPO</name>
<evidence type="ECO:0000256" key="1">
    <source>
        <dbReference type="SAM" id="MobiDB-lite"/>
    </source>
</evidence>
<keyword evidence="3" id="KW-1185">Reference proteome</keyword>
<accession>A0A8H4L8B2</accession>
<protein>
    <submittedName>
        <fullName evidence="2">Uncharacterized protein</fullName>
    </submittedName>
</protein>
<proteinExistence type="predicted"/>
<gene>
    <name evidence="2" type="ORF">FALBO_9167</name>
</gene>
<dbReference type="AlphaFoldDB" id="A0A8H4L8B2"/>
<evidence type="ECO:0000313" key="3">
    <source>
        <dbReference type="Proteomes" id="UP000554235"/>
    </source>
</evidence>
<evidence type="ECO:0000313" key="2">
    <source>
        <dbReference type="EMBL" id="KAF4464006.1"/>
    </source>
</evidence>
<dbReference type="Proteomes" id="UP000554235">
    <property type="component" value="Unassembled WGS sequence"/>
</dbReference>
<dbReference type="EMBL" id="JAADYS010001256">
    <property type="protein sequence ID" value="KAF4464006.1"/>
    <property type="molecule type" value="Genomic_DNA"/>
</dbReference>
<feature type="region of interest" description="Disordered" evidence="1">
    <location>
        <begin position="29"/>
        <end position="70"/>
    </location>
</feature>